<evidence type="ECO:0000313" key="1">
    <source>
        <dbReference type="EMBL" id="KFI39828.1"/>
    </source>
</evidence>
<gene>
    <name evidence="1" type="ORF">BACT_0529</name>
</gene>
<organism evidence="1 2">
    <name type="scientific">Bifidobacterium actinocoloniiforme DSM 22766</name>
    <dbReference type="NCBI Taxonomy" id="1437605"/>
    <lineage>
        <taxon>Bacteria</taxon>
        <taxon>Bacillati</taxon>
        <taxon>Actinomycetota</taxon>
        <taxon>Actinomycetes</taxon>
        <taxon>Bifidobacteriales</taxon>
        <taxon>Bifidobacteriaceae</taxon>
        <taxon>Bifidobacterium</taxon>
    </lineage>
</organism>
<protein>
    <submittedName>
        <fullName evidence="1">Uncharacterized protein</fullName>
    </submittedName>
</protein>
<accession>A0A086YZX8</accession>
<comment type="caution">
    <text evidence="1">The sequence shown here is derived from an EMBL/GenBank/DDBJ whole genome shotgun (WGS) entry which is preliminary data.</text>
</comment>
<reference evidence="1 2" key="1">
    <citation type="submission" date="2014-03" db="EMBL/GenBank/DDBJ databases">
        <title>Genomics of Bifidobacteria.</title>
        <authorList>
            <person name="Ventura M."/>
            <person name="Milani C."/>
            <person name="Lugli G.A."/>
        </authorList>
    </citation>
    <scope>NUCLEOTIDE SEQUENCE [LARGE SCALE GENOMIC DNA]</scope>
    <source>
        <strain evidence="1 2">DSM 22766</strain>
    </source>
</reference>
<dbReference type="KEGG" id="bact:AB656_01245"/>
<dbReference type="Proteomes" id="UP000029015">
    <property type="component" value="Unassembled WGS sequence"/>
</dbReference>
<proteinExistence type="predicted"/>
<dbReference type="RefSeq" id="WP_033504991.1">
    <property type="nucleotide sequence ID" value="NZ_CP011786.1"/>
</dbReference>
<dbReference type="PATRIC" id="fig|1437605.7.peg.257"/>
<name>A0A086YZX8_9BIFI</name>
<sequence length="310" mass="35371">MAKKNPIERKVYFFQLQRRFGNIITNGIPSVPALDWHELLSAYQELPGEKHWFASKRILMLALEGKKYPILTIGERLSTQFVQKIDNQNDQMLDLADDDIQAGKTDLAQMSAIVFYPKHDAIGYITGAGRPKEKLVEEFLNATLNQNGENFEWRVVPVYTADGLREFKEKMGGVHQVHAKFVTQRNLFNLERNGGQLLSMTQPLANDLQTDVSIDVTIKIPPTSSKDARRKLKEVVTEIAPVVSEQRQTLFVKGTTIDEVAIDYNLLRHPLIMKADIPECDEPRQFSQLVDTLVDVCSKNEDEVYKLIER</sequence>
<evidence type="ECO:0000313" key="2">
    <source>
        <dbReference type="Proteomes" id="UP000029015"/>
    </source>
</evidence>
<dbReference type="eggNOG" id="ENOG5033NWW">
    <property type="taxonomic scope" value="Bacteria"/>
</dbReference>
<keyword evidence="2" id="KW-1185">Reference proteome</keyword>
<dbReference type="EMBL" id="JGYK01000001">
    <property type="protein sequence ID" value="KFI39828.1"/>
    <property type="molecule type" value="Genomic_DNA"/>
</dbReference>
<dbReference type="AlphaFoldDB" id="A0A086YZX8"/>